<evidence type="ECO:0000313" key="5">
    <source>
        <dbReference type="EMBL" id="WVY95491.1"/>
    </source>
</evidence>
<dbReference type="Proteomes" id="UP001374535">
    <property type="component" value="Chromosome 10"/>
</dbReference>
<evidence type="ECO:0000259" key="3">
    <source>
        <dbReference type="Pfam" id="PF00931"/>
    </source>
</evidence>
<dbReference type="Pfam" id="PF00931">
    <property type="entry name" value="NB-ARC"/>
    <property type="match status" value="1"/>
</dbReference>
<dbReference type="SUPFAM" id="SSF52540">
    <property type="entry name" value="P-loop containing nucleoside triphosphate hydrolases"/>
    <property type="match status" value="1"/>
</dbReference>
<dbReference type="PANTHER" id="PTHR23155:SF1052">
    <property type="entry name" value="DISEASE RESISTANCE PROTEIN RPM1"/>
    <property type="match status" value="1"/>
</dbReference>
<dbReference type="InterPro" id="IPR044974">
    <property type="entry name" value="Disease_R_plants"/>
</dbReference>
<dbReference type="PRINTS" id="PR00364">
    <property type="entry name" value="DISEASERSIST"/>
</dbReference>
<dbReference type="GO" id="GO:0098542">
    <property type="term" value="P:defense response to other organism"/>
    <property type="evidence" value="ECO:0007669"/>
    <property type="project" value="TreeGrafter"/>
</dbReference>
<gene>
    <name evidence="5" type="ORF">V8G54_034579</name>
</gene>
<dbReference type="InterPro" id="IPR027417">
    <property type="entry name" value="P-loop_NTPase"/>
</dbReference>
<dbReference type="EMBL" id="CP144691">
    <property type="protein sequence ID" value="WVY95491.1"/>
    <property type="molecule type" value="Genomic_DNA"/>
</dbReference>
<organism evidence="5 6">
    <name type="scientific">Vigna mungo</name>
    <name type="common">Black gram</name>
    <name type="synonym">Phaseolus mungo</name>
    <dbReference type="NCBI Taxonomy" id="3915"/>
    <lineage>
        <taxon>Eukaryota</taxon>
        <taxon>Viridiplantae</taxon>
        <taxon>Streptophyta</taxon>
        <taxon>Embryophyta</taxon>
        <taxon>Tracheophyta</taxon>
        <taxon>Spermatophyta</taxon>
        <taxon>Magnoliopsida</taxon>
        <taxon>eudicotyledons</taxon>
        <taxon>Gunneridae</taxon>
        <taxon>Pentapetalae</taxon>
        <taxon>rosids</taxon>
        <taxon>fabids</taxon>
        <taxon>Fabales</taxon>
        <taxon>Fabaceae</taxon>
        <taxon>Papilionoideae</taxon>
        <taxon>50 kb inversion clade</taxon>
        <taxon>NPAAA clade</taxon>
        <taxon>indigoferoid/millettioid clade</taxon>
        <taxon>Phaseoleae</taxon>
        <taxon>Vigna</taxon>
    </lineage>
</organism>
<proteinExistence type="predicted"/>
<dbReference type="InterPro" id="IPR042197">
    <property type="entry name" value="Apaf_helical"/>
</dbReference>
<dbReference type="Gene3D" id="3.40.50.300">
    <property type="entry name" value="P-loop containing nucleotide triphosphate hydrolases"/>
    <property type="match status" value="1"/>
</dbReference>
<dbReference type="PANTHER" id="PTHR23155">
    <property type="entry name" value="DISEASE RESISTANCE PROTEIN RP"/>
    <property type="match status" value="1"/>
</dbReference>
<feature type="domain" description="Disease resistance protein winged helix" evidence="4">
    <location>
        <begin position="175"/>
        <end position="226"/>
    </location>
</feature>
<evidence type="ECO:0000256" key="2">
    <source>
        <dbReference type="ARBA" id="ARBA00022821"/>
    </source>
</evidence>
<keyword evidence="1" id="KW-0677">Repeat</keyword>
<evidence type="ECO:0000259" key="4">
    <source>
        <dbReference type="Pfam" id="PF23559"/>
    </source>
</evidence>
<feature type="domain" description="NB-ARC" evidence="3">
    <location>
        <begin position="2"/>
        <end position="92"/>
    </location>
</feature>
<accession>A0AAQ3MQX8</accession>
<dbReference type="InterPro" id="IPR036388">
    <property type="entry name" value="WH-like_DNA-bd_sf"/>
</dbReference>
<reference evidence="5 6" key="1">
    <citation type="journal article" date="2023" name="Life. Sci Alliance">
        <title>Evolutionary insights into 3D genome organization and epigenetic landscape of Vigna mungo.</title>
        <authorList>
            <person name="Junaid A."/>
            <person name="Singh B."/>
            <person name="Bhatia S."/>
        </authorList>
    </citation>
    <scope>NUCLEOTIDE SEQUENCE [LARGE SCALE GENOMIC DNA]</scope>
    <source>
        <strain evidence="5">Urdbean</strain>
    </source>
</reference>
<dbReference type="Gene3D" id="1.10.8.430">
    <property type="entry name" value="Helical domain of apoptotic protease-activating factors"/>
    <property type="match status" value="1"/>
</dbReference>
<dbReference type="SUPFAM" id="SSF52058">
    <property type="entry name" value="L domain-like"/>
    <property type="match status" value="1"/>
</dbReference>
<keyword evidence="6" id="KW-1185">Reference proteome</keyword>
<dbReference type="AlphaFoldDB" id="A0AAQ3MQX8"/>
<protein>
    <recommendedName>
        <fullName evidence="7">NB-ARC domain-containing protein</fullName>
    </recommendedName>
</protein>
<dbReference type="InterPro" id="IPR002182">
    <property type="entry name" value="NB-ARC"/>
</dbReference>
<name>A0AAQ3MQX8_VIGMU</name>
<evidence type="ECO:0000313" key="6">
    <source>
        <dbReference type="Proteomes" id="UP001374535"/>
    </source>
</evidence>
<keyword evidence="2" id="KW-0611">Plant defense</keyword>
<evidence type="ECO:0000256" key="1">
    <source>
        <dbReference type="ARBA" id="ARBA00022737"/>
    </source>
</evidence>
<dbReference type="Pfam" id="PF23559">
    <property type="entry name" value="WHD_DRP"/>
    <property type="match status" value="1"/>
</dbReference>
<dbReference type="GO" id="GO:0043531">
    <property type="term" value="F:ADP binding"/>
    <property type="evidence" value="ECO:0007669"/>
    <property type="project" value="InterPro"/>
</dbReference>
<evidence type="ECO:0008006" key="7">
    <source>
        <dbReference type="Google" id="ProtNLM"/>
    </source>
</evidence>
<sequence length="369" mass="42624">MNQVSLIKQIRNCLCNKRYVILFDDIWNETFWNDIELALIDNENGNWILVTTRDEKVVEFCKKLYFLRCISYNLLSKAKSLELLCKKAFRKDFDGCCPKDYEVGLDIVRKCGCLPLAIVTVGSLLNRNYKSPSDWGLLRQNLSLEWERNSELNSNLRSCLLYFGMYPEDYDVKCGFVKHERGRKLKEVARQQLMELISKSLVLVSSFTTDGEAKACLVHDLIHEMIRGKMKNTYFCQNIDEHNHLESSGIIRHLTIGRNSNCLSGSIEESQYVRSILIFRDEVSSKDFTMCLLAKYMRLLKSISKLKNLETLDVRVIGEIEITKEITKLRKLRCLLGGLLSSIEVKDSLGSLTSLEKMYVLRIDLDGSY</sequence>
<dbReference type="Gene3D" id="1.10.10.10">
    <property type="entry name" value="Winged helix-like DNA-binding domain superfamily/Winged helix DNA-binding domain"/>
    <property type="match status" value="1"/>
</dbReference>
<dbReference type="InterPro" id="IPR058922">
    <property type="entry name" value="WHD_DRP"/>
</dbReference>